<dbReference type="EMBL" id="JAHKSW010000025">
    <property type="protein sequence ID" value="KAG7316244.1"/>
    <property type="molecule type" value="Genomic_DNA"/>
</dbReference>
<evidence type="ECO:0000259" key="2">
    <source>
        <dbReference type="PROSITE" id="PS50157"/>
    </source>
</evidence>
<dbReference type="GO" id="GO:0008270">
    <property type="term" value="F:zinc ion binding"/>
    <property type="evidence" value="ECO:0007669"/>
    <property type="project" value="UniProtKB-KW"/>
</dbReference>
<protein>
    <recommendedName>
        <fullName evidence="2">C2H2-type domain-containing protein</fullName>
    </recommendedName>
</protein>
<gene>
    <name evidence="3" type="ORF">KOW79_019785</name>
</gene>
<dbReference type="PROSITE" id="PS50157">
    <property type="entry name" value="ZINC_FINGER_C2H2_2"/>
    <property type="match status" value="1"/>
</dbReference>
<evidence type="ECO:0000256" key="1">
    <source>
        <dbReference type="PROSITE-ProRule" id="PRU00042"/>
    </source>
</evidence>
<feature type="domain" description="C2H2-type" evidence="2">
    <location>
        <begin position="56"/>
        <end position="84"/>
    </location>
</feature>
<organism evidence="3 4">
    <name type="scientific">Hemibagrus wyckioides</name>
    <dbReference type="NCBI Taxonomy" id="337641"/>
    <lineage>
        <taxon>Eukaryota</taxon>
        <taxon>Metazoa</taxon>
        <taxon>Chordata</taxon>
        <taxon>Craniata</taxon>
        <taxon>Vertebrata</taxon>
        <taxon>Euteleostomi</taxon>
        <taxon>Actinopterygii</taxon>
        <taxon>Neopterygii</taxon>
        <taxon>Teleostei</taxon>
        <taxon>Ostariophysi</taxon>
        <taxon>Siluriformes</taxon>
        <taxon>Bagridae</taxon>
        <taxon>Hemibagrus</taxon>
    </lineage>
</organism>
<dbReference type="AlphaFoldDB" id="A0A9D3N7M5"/>
<comment type="caution">
    <text evidence="3">The sequence shown here is derived from an EMBL/GenBank/DDBJ whole genome shotgun (WGS) entry which is preliminary data.</text>
</comment>
<keyword evidence="1" id="KW-0479">Metal-binding</keyword>
<dbReference type="InterPro" id="IPR013087">
    <property type="entry name" value="Znf_C2H2_type"/>
</dbReference>
<sequence length="103" mass="12389">MEEDEDEVYVCGGTSNSLQHLDQQRRYQMEPVKEEESEDEFYLCTTEMNSTHLQTFSCSWCSFSYTSETYLHKHIRRCHYEEYQRLVKLREIKDETISATLNV</sequence>
<keyword evidence="1" id="KW-0862">Zinc</keyword>
<accession>A0A9D3N7M5</accession>
<evidence type="ECO:0000313" key="3">
    <source>
        <dbReference type="EMBL" id="KAG7316244.1"/>
    </source>
</evidence>
<proteinExistence type="predicted"/>
<dbReference type="Proteomes" id="UP000824219">
    <property type="component" value="Linkage Group LG25"/>
</dbReference>
<keyword evidence="4" id="KW-1185">Reference proteome</keyword>
<name>A0A9D3N7M5_9TELE</name>
<keyword evidence="1" id="KW-0863">Zinc-finger</keyword>
<evidence type="ECO:0000313" key="4">
    <source>
        <dbReference type="Proteomes" id="UP000824219"/>
    </source>
</evidence>
<dbReference type="PROSITE" id="PS00028">
    <property type="entry name" value="ZINC_FINGER_C2H2_1"/>
    <property type="match status" value="1"/>
</dbReference>
<reference evidence="3 4" key="1">
    <citation type="submission" date="2021-06" db="EMBL/GenBank/DDBJ databases">
        <title>Chromosome-level genome assembly of the red-tail catfish (Hemibagrus wyckioides).</title>
        <authorList>
            <person name="Shao F."/>
        </authorList>
    </citation>
    <scope>NUCLEOTIDE SEQUENCE [LARGE SCALE GENOMIC DNA]</scope>
    <source>
        <strain evidence="3">EC202008001</strain>
        <tissue evidence="3">Blood</tissue>
    </source>
</reference>